<accession>A0A9K3E7E9</accession>
<keyword evidence="2" id="KW-1185">Reference proteome</keyword>
<dbReference type="Proteomes" id="UP000215914">
    <property type="component" value="Unassembled WGS sequence"/>
</dbReference>
<dbReference type="Gramene" id="mRNA:HanXRQr2_Chr14g0629721">
    <property type="protein sequence ID" value="CDS:HanXRQr2_Chr14g0629721.1"/>
    <property type="gene ID" value="HanXRQr2_Chr14g0629721"/>
</dbReference>
<gene>
    <name evidence="1" type="ORF">HanXRQr2_Chr14g0629721</name>
</gene>
<sequence>MFLCNLTISIKKLNSGQTLRIGMSLVPTGTENPQKWVPVPNIPGMVRFDTGI</sequence>
<evidence type="ECO:0000313" key="1">
    <source>
        <dbReference type="EMBL" id="KAF5767867.1"/>
    </source>
</evidence>
<reference evidence="1" key="2">
    <citation type="submission" date="2020-06" db="EMBL/GenBank/DDBJ databases">
        <title>Helianthus annuus Genome sequencing and assembly Release 2.</title>
        <authorList>
            <person name="Gouzy J."/>
            <person name="Langlade N."/>
            <person name="Munos S."/>
        </authorList>
    </citation>
    <scope>NUCLEOTIDE SEQUENCE</scope>
    <source>
        <tissue evidence="1">Leaves</tissue>
    </source>
</reference>
<comment type="caution">
    <text evidence="1">The sequence shown here is derived from an EMBL/GenBank/DDBJ whole genome shotgun (WGS) entry which is preliminary data.</text>
</comment>
<dbReference type="EMBL" id="MNCJ02000329">
    <property type="protein sequence ID" value="KAF5767867.1"/>
    <property type="molecule type" value="Genomic_DNA"/>
</dbReference>
<organism evidence="1 2">
    <name type="scientific">Helianthus annuus</name>
    <name type="common">Common sunflower</name>
    <dbReference type="NCBI Taxonomy" id="4232"/>
    <lineage>
        <taxon>Eukaryota</taxon>
        <taxon>Viridiplantae</taxon>
        <taxon>Streptophyta</taxon>
        <taxon>Embryophyta</taxon>
        <taxon>Tracheophyta</taxon>
        <taxon>Spermatophyta</taxon>
        <taxon>Magnoliopsida</taxon>
        <taxon>eudicotyledons</taxon>
        <taxon>Gunneridae</taxon>
        <taxon>Pentapetalae</taxon>
        <taxon>asterids</taxon>
        <taxon>campanulids</taxon>
        <taxon>Asterales</taxon>
        <taxon>Asteraceae</taxon>
        <taxon>Asteroideae</taxon>
        <taxon>Heliantheae alliance</taxon>
        <taxon>Heliantheae</taxon>
        <taxon>Helianthus</taxon>
    </lineage>
</organism>
<reference evidence="1" key="1">
    <citation type="journal article" date="2017" name="Nature">
        <title>The sunflower genome provides insights into oil metabolism, flowering and Asterid evolution.</title>
        <authorList>
            <person name="Badouin H."/>
            <person name="Gouzy J."/>
            <person name="Grassa C.J."/>
            <person name="Murat F."/>
            <person name="Staton S.E."/>
            <person name="Cottret L."/>
            <person name="Lelandais-Briere C."/>
            <person name="Owens G.L."/>
            <person name="Carrere S."/>
            <person name="Mayjonade B."/>
            <person name="Legrand L."/>
            <person name="Gill N."/>
            <person name="Kane N.C."/>
            <person name="Bowers J.E."/>
            <person name="Hubner S."/>
            <person name="Bellec A."/>
            <person name="Berard A."/>
            <person name="Berges H."/>
            <person name="Blanchet N."/>
            <person name="Boniface M.C."/>
            <person name="Brunel D."/>
            <person name="Catrice O."/>
            <person name="Chaidir N."/>
            <person name="Claudel C."/>
            <person name="Donnadieu C."/>
            <person name="Faraut T."/>
            <person name="Fievet G."/>
            <person name="Helmstetter N."/>
            <person name="King M."/>
            <person name="Knapp S.J."/>
            <person name="Lai Z."/>
            <person name="Le Paslier M.C."/>
            <person name="Lippi Y."/>
            <person name="Lorenzon L."/>
            <person name="Mandel J.R."/>
            <person name="Marage G."/>
            <person name="Marchand G."/>
            <person name="Marquand E."/>
            <person name="Bret-Mestries E."/>
            <person name="Morien E."/>
            <person name="Nambeesan S."/>
            <person name="Nguyen T."/>
            <person name="Pegot-Espagnet P."/>
            <person name="Pouilly N."/>
            <person name="Raftis F."/>
            <person name="Sallet E."/>
            <person name="Schiex T."/>
            <person name="Thomas J."/>
            <person name="Vandecasteele C."/>
            <person name="Vares D."/>
            <person name="Vear F."/>
            <person name="Vautrin S."/>
            <person name="Crespi M."/>
            <person name="Mangin B."/>
            <person name="Burke J.M."/>
            <person name="Salse J."/>
            <person name="Munos S."/>
            <person name="Vincourt P."/>
            <person name="Rieseberg L.H."/>
            <person name="Langlade N.B."/>
        </authorList>
    </citation>
    <scope>NUCLEOTIDE SEQUENCE</scope>
    <source>
        <tissue evidence="1">Leaves</tissue>
    </source>
</reference>
<proteinExistence type="predicted"/>
<name>A0A9K3E7E9_HELAN</name>
<protein>
    <submittedName>
        <fullName evidence="1">Uncharacterized protein</fullName>
    </submittedName>
</protein>
<dbReference type="AlphaFoldDB" id="A0A9K3E7E9"/>
<evidence type="ECO:0000313" key="2">
    <source>
        <dbReference type="Proteomes" id="UP000215914"/>
    </source>
</evidence>